<keyword evidence="2" id="KW-0012">Acyltransferase</keyword>
<evidence type="ECO:0000313" key="6">
    <source>
        <dbReference type="Proteomes" id="UP000009877"/>
    </source>
</evidence>
<dbReference type="Gene3D" id="3.40.47.10">
    <property type="match status" value="2"/>
</dbReference>
<dbReference type="InterPro" id="IPR013751">
    <property type="entry name" value="ACP_syn_III_N"/>
</dbReference>
<feature type="domain" description="Beta-ketoacyl-[acyl-carrier-protein] synthase III C-terminal" evidence="3">
    <location>
        <begin position="256"/>
        <end position="339"/>
    </location>
</feature>
<keyword evidence="6" id="KW-1185">Reference proteome</keyword>
<evidence type="ECO:0000259" key="4">
    <source>
        <dbReference type="Pfam" id="PF08545"/>
    </source>
</evidence>
<dbReference type="InterPro" id="IPR016039">
    <property type="entry name" value="Thiolase-like"/>
</dbReference>
<keyword evidence="1" id="KW-0808">Transferase</keyword>
<protein>
    <submittedName>
        <fullName evidence="5">3-oxoacyl-[ACP] synthase III in alkane synthesis cluster</fullName>
    </submittedName>
</protein>
<evidence type="ECO:0000259" key="3">
    <source>
        <dbReference type="Pfam" id="PF08541"/>
    </source>
</evidence>
<gene>
    <name evidence="5" type="ORF">C884_00644</name>
</gene>
<dbReference type="NCBIfam" id="NF006720">
    <property type="entry name" value="PRK09258.1"/>
    <property type="match status" value="1"/>
</dbReference>
<dbReference type="AlphaFoldDB" id="M2YCD3"/>
<dbReference type="STRING" id="71999.KPaMU14_04555"/>
<dbReference type="Proteomes" id="UP000009877">
    <property type="component" value="Unassembled WGS sequence"/>
</dbReference>
<dbReference type="GO" id="GO:0004315">
    <property type="term" value="F:3-oxoacyl-[acyl-carrier-protein] synthase activity"/>
    <property type="evidence" value="ECO:0007669"/>
    <property type="project" value="InterPro"/>
</dbReference>
<dbReference type="InterPro" id="IPR013747">
    <property type="entry name" value="ACP_syn_III_C"/>
</dbReference>
<dbReference type="PANTHER" id="PTHR34069">
    <property type="entry name" value="3-OXOACYL-[ACYL-CARRIER-PROTEIN] SYNTHASE 3"/>
    <property type="match status" value="1"/>
</dbReference>
<reference evidence="5 6" key="1">
    <citation type="journal article" date="2014" name="Genome Announc.">
        <title>Draft Genome Sequence of Kocuria palustris PEL.</title>
        <authorList>
            <person name="Sharma G."/>
            <person name="Khatri I."/>
            <person name="Subramanian S."/>
        </authorList>
    </citation>
    <scope>NUCLEOTIDE SEQUENCE [LARGE SCALE GENOMIC DNA]</scope>
    <source>
        <strain evidence="5 6">PEL</strain>
    </source>
</reference>
<dbReference type="EMBL" id="ANHZ02000017">
    <property type="protein sequence ID" value="EME36165.1"/>
    <property type="molecule type" value="Genomic_DNA"/>
</dbReference>
<evidence type="ECO:0000256" key="2">
    <source>
        <dbReference type="ARBA" id="ARBA00023315"/>
    </source>
</evidence>
<name>M2YCD3_9MICC</name>
<evidence type="ECO:0000256" key="1">
    <source>
        <dbReference type="ARBA" id="ARBA00022679"/>
    </source>
</evidence>
<feature type="domain" description="Beta-ketoacyl-[acyl-carrier-protein] synthase III N-terminal" evidence="4">
    <location>
        <begin position="123"/>
        <end position="212"/>
    </location>
</feature>
<dbReference type="GO" id="GO:0044550">
    <property type="term" value="P:secondary metabolite biosynthetic process"/>
    <property type="evidence" value="ECO:0007669"/>
    <property type="project" value="TreeGrafter"/>
</dbReference>
<evidence type="ECO:0000313" key="5">
    <source>
        <dbReference type="EMBL" id="EME36165.1"/>
    </source>
</evidence>
<dbReference type="PANTHER" id="PTHR34069:SF3">
    <property type="entry name" value="ACYL-COA:ACYL-COA ALKYLTRANSFERASE"/>
    <property type="match status" value="1"/>
</dbReference>
<sequence length="343" mass="36788">MSGNSIIRHSSASLLSIQKVEADVVVSSARADEQLGATFERLKLPKGLLERLAGVKEHREWSPGRHYTDGAIEAAQAAMDQAGISPDQVGLLVNCSVTRDGYEPALASGEHARLGLPSSALSFDITNACLGFINGMTVASSMIDSGAIDYALVVAGEDPTRWHREAFRRLSEPDVTRAEVIREFATLTLGCGAAAAVVGRADNHPDGHRIRTSVTRSATEHFELCVGGFDGMFTDAGGLLKHGVGLLTDTWEEARTQGFEWDDFDWVVAHQVSTSHTDKTEADIGIPAHKLPRTFPFWGNVASAALPMTLALQAENGSFQKGQRVLAMGVGSGLNATFMEIDW</sequence>
<dbReference type="SUPFAM" id="SSF53901">
    <property type="entry name" value="Thiolase-like"/>
    <property type="match status" value="1"/>
</dbReference>
<accession>M2YCD3</accession>
<comment type="caution">
    <text evidence="5">The sequence shown here is derived from an EMBL/GenBank/DDBJ whole genome shotgun (WGS) entry which is preliminary data.</text>
</comment>
<proteinExistence type="predicted"/>
<dbReference type="Pfam" id="PF08541">
    <property type="entry name" value="ACP_syn_III_C"/>
    <property type="match status" value="1"/>
</dbReference>
<dbReference type="Pfam" id="PF08545">
    <property type="entry name" value="ACP_syn_III"/>
    <property type="match status" value="1"/>
</dbReference>
<organism evidence="5 6">
    <name type="scientific">Kocuria palustris PEL</name>
    <dbReference type="NCBI Taxonomy" id="1236550"/>
    <lineage>
        <taxon>Bacteria</taxon>
        <taxon>Bacillati</taxon>
        <taxon>Actinomycetota</taxon>
        <taxon>Actinomycetes</taxon>
        <taxon>Micrococcales</taxon>
        <taxon>Micrococcaceae</taxon>
        <taxon>Kocuria</taxon>
    </lineage>
</organism>
<dbReference type="GO" id="GO:0006633">
    <property type="term" value="P:fatty acid biosynthetic process"/>
    <property type="evidence" value="ECO:0007669"/>
    <property type="project" value="InterPro"/>
</dbReference>
<dbReference type="GeneID" id="93317100"/>
<dbReference type="RefSeq" id="WP_006215067.1">
    <property type="nucleotide sequence ID" value="NZ_ANHZ02000017.1"/>
</dbReference>